<evidence type="ECO:0000256" key="6">
    <source>
        <dbReference type="ARBA" id="ARBA00023136"/>
    </source>
</evidence>
<protein>
    <submittedName>
        <fullName evidence="10">Putative secreted protein</fullName>
    </submittedName>
</protein>
<dbReference type="PANTHER" id="PTHR28492:SF1">
    <property type="entry name" value="UBIQUINOL-CYTOCHROME-C REDUCTASE COMPLEX ASSEMBLY FACTOR 6"/>
    <property type="match status" value="1"/>
</dbReference>
<evidence type="ECO:0000256" key="5">
    <source>
        <dbReference type="ARBA" id="ARBA00023128"/>
    </source>
</evidence>
<evidence type="ECO:0000256" key="4">
    <source>
        <dbReference type="ARBA" id="ARBA00022989"/>
    </source>
</evidence>
<keyword evidence="3" id="KW-0999">Mitochondrion inner membrane</keyword>
<feature type="transmembrane region" description="Helical" evidence="9">
    <location>
        <begin position="15"/>
        <end position="34"/>
    </location>
</feature>
<evidence type="ECO:0000256" key="7">
    <source>
        <dbReference type="ARBA" id="ARBA00044944"/>
    </source>
</evidence>
<dbReference type="InterPro" id="IPR027858">
    <property type="entry name" value="BRAWNIN"/>
</dbReference>
<comment type="subcellular location">
    <subcellularLocation>
        <location evidence="1">Mitochondrion inner membrane</location>
        <topology evidence="1">Single-pass membrane protein</topology>
    </subcellularLocation>
</comment>
<dbReference type="GO" id="GO:0034551">
    <property type="term" value="P:mitochondrial respiratory chain complex III assembly"/>
    <property type="evidence" value="ECO:0007669"/>
    <property type="project" value="InterPro"/>
</dbReference>
<comment type="similarity">
    <text evidence="7">Belongs to the UQCC6 family.</text>
</comment>
<dbReference type="Pfam" id="PF14990">
    <property type="entry name" value="DUF4516"/>
    <property type="match status" value="1"/>
</dbReference>
<keyword evidence="6 9" id="KW-0472">Membrane</keyword>
<feature type="compositionally biased region" description="Basic and acidic residues" evidence="8">
    <location>
        <begin position="63"/>
        <end position="77"/>
    </location>
</feature>
<dbReference type="PANTHER" id="PTHR28492">
    <property type="entry name" value="HYPOTHETICAL PROTEIN LOC691921"/>
    <property type="match status" value="1"/>
</dbReference>
<keyword evidence="4 9" id="KW-1133">Transmembrane helix</keyword>
<evidence type="ECO:0000256" key="8">
    <source>
        <dbReference type="SAM" id="MobiDB-lite"/>
    </source>
</evidence>
<evidence type="ECO:0000256" key="1">
    <source>
        <dbReference type="ARBA" id="ARBA00004434"/>
    </source>
</evidence>
<proteinExistence type="evidence at transcript level"/>
<evidence type="ECO:0000256" key="2">
    <source>
        <dbReference type="ARBA" id="ARBA00022692"/>
    </source>
</evidence>
<name>A0A023FBA5_AMBCJ</name>
<feature type="non-terminal residue" evidence="10">
    <location>
        <position position="1"/>
    </location>
</feature>
<dbReference type="AlphaFoldDB" id="A0A023FBA5"/>
<accession>A0A023FBA5</accession>
<keyword evidence="2 9" id="KW-0812">Transmembrane</keyword>
<dbReference type="EMBL" id="GBBK01005715">
    <property type="protein sequence ID" value="JAC18767.1"/>
    <property type="molecule type" value="mRNA"/>
</dbReference>
<sequence length="77" mass="8679">DKVISTMPYGFSRPAYLRFAAAALLSMFAGAQCVHQLYRPLDDLDVYIEEAKQARKPTVPGQQEHRDNTDNAHLKDS</sequence>
<evidence type="ECO:0000256" key="9">
    <source>
        <dbReference type="SAM" id="Phobius"/>
    </source>
</evidence>
<keyword evidence="5" id="KW-0496">Mitochondrion</keyword>
<organism evidence="10">
    <name type="scientific">Amblyomma cajennense</name>
    <name type="common">Cayenne tick</name>
    <name type="synonym">Acarus cajennensis</name>
    <dbReference type="NCBI Taxonomy" id="34607"/>
    <lineage>
        <taxon>Eukaryota</taxon>
        <taxon>Metazoa</taxon>
        <taxon>Ecdysozoa</taxon>
        <taxon>Arthropoda</taxon>
        <taxon>Chelicerata</taxon>
        <taxon>Arachnida</taxon>
        <taxon>Acari</taxon>
        <taxon>Parasitiformes</taxon>
        <taxon>Ixodida</taxon>
        <taxon>Ixodoidea</taxon>
        <taxon>Ixodidae</taxon>
        <taxon>Amblyomminae</taxon>
        <taxon>Amblyomma</taxon>
    </lineage>
</organism>
<reference evidence="10" key="1">
    <citation type="submission" date="2014-03" db="EMBL/GenBank/DDBJ databases">
        <title>The sialotranscriptome of Amblyomma triste, Amblyomma parvum and Amblyomma cajennense ticks, uncovered by 454-based RNA-seq.</title>
        <authorList>
            <person name="Garcia G.R."/>
            <person name="Gardinassi L.G."/>
            <person name="Ribeiro J.M."/>
            <person name="Anatriello E."/>
            <person name="Ferreira B.R."/>
            <person name="Moreira H.N."/>
            <person name="Mafra C."/>
            <person name="Olegario M.M."/>
            <person name="Szabo P.J."/>
            <person name="Miranda-Santos I.K."/>
            <person name="Maruyama S.R."/>
        </authorList>
    </citation>
    <scope>NUCLEOTIDE SEQUENCE</scope>
    <source>
        <strain evidence="10">Uberlandia</strain>
        <tissue evidence="10">Salivary glands</tissue>
    </source>
</reference>
<evidence type="ECO:0000313" key="10">
    <source>
        <dbReference type="EMBL" id="JAC18767.1"/>
    </source>
</evidence>
<dbReference type="GO" id="GO:0005743">
    <property type="term" value="C:mitochondrial inner membrane"/>
    <property type="evidence" value="ECO:0007669"/>
    <property type="project" value="UniProtKB-SubCell"/>
</dbReference>
<feature type="region of interest" description="Disordered" evidence="8">
    <location>
        <begin position="53"/>
        <end position="77"/>
    </location>
</feature>
<evidence type="ECO:0000256" key="3">
    <source>
        <dbReference type="ARBA" id="ARBA00022792"/>
    </source>
</evidence>